<evidence type="ECO:0000313" key="2">
    <source>
        <dbReference type="Proteomes" id="UP000008177"/>
    </source>
</evidence>
<protein>
    <submittedName>
        <fullName evidence="1">Uncharacterized protein</fullName>
    </submittedName>
</protein>
<evidence type="ECO:0000313" key="1">
    <source>
        <dbReference type="EMBL" id="CCD34662.1"/>
    </source>
</evidence>
<dbReference type="AlphaFoldDB" id="G2YBS1"/>
<sequence>MSTDKENLKPARTSTIESFRDLSQAFNPVVPTHQINRGRISSKFDFSRCQMIVVSSSTMRIVEKTVAAIQ</sequence>
<accession>G2YBS1</accession>
<name>G2YBS1_BOTF4</name>
<dbReference type="EMBL" id="FQ790313">
    <property type="protein sequence ID" value="CCD34662.1"/>
    <property type="molecule type" value="Genomic_DNA"/>
</dbReference>
<reference evidence="2" key="1">
    <citation type="journal article" date="2011" name="PLoS Genet.">
        <title>Genomic analysis of the necrotrophic fungal pathogens Sclerotinia sclerotiorum and Botrytis cinerea.</title>
        <authorList>
            <person name="Amselem J."/>
            <person name="Cuomo C.A."/>
            <person name="van Kan J.A."/>
            <person name="Viaud M."/>
            <person name="Benito E.P."/>
            <person name="Couloux A."/>
            <person name="Coutinho P.M."/>
            <person name="de Vries R.P."/>
            <person name="Dyer P.S."/>
            <person name="Fillinger S."/>
            <person name="Fournier E."/>
            <person name="Gout L."/>
            <person name="Hahn M."/>
            <person name="Kohn L."/>
            <person name="Lapalu N."/>
            <person name="Plummer K.M."/>
            <person name="Pradier J.M."/>
            <person name="Quevillon E."/>
            <person name="Sharon A."/>
            <person name="Simon A."/>
            <person name="ten Have A."/>
            <person name="Tudzynski B."/>
            <person name="Tudzynski P."/>
            <person name="Wincker P."/>
            <person name="Andrew M."/>
            <person name="Anthouard V."/>
            <person name="Beever R.E."/>
            <person name="Beffa R."/>
            <person name="Benoit I."/>
            <person name="Bouzid O."/>
            <person name="Brault B."/>
            <person name="Chen Z."/>
            <person name="Choquer M."/>
            <person name="Collemare J."/>
            <person name="Cotton P."/>
            <person name="Danchin E.G."/>
            <person name="Da Silva C."/>
            <person name="Gautier A."/>
            <person name="Giraud C."/>
            <person name="Giraud T."/>
            <person name="Gonzalez C."/>
            <person name="Grossetete S."/>
            <person name="Guldener U."/>
            <person name="Henrissat B."/>
            <person name="Howlett B.J."/>
            <person name="Kodira C."/>
            <person name="Kretschmer M."/>
            <person name="Lappartient A."/>
            <person name="Leroch M."/>
            <person name="Levis C."/>
            <person name="Mauceli E."/>
            <person name="Neuveglise C."/>
            <person name="Oeser B."/>
            <person name="Pearson M."/>
            <person name="Poulain J."/>
            <person name="Poussereau N."/>
            <person name="Quesneville H."/>
            <person name="Rascle C."/>
            <person name="Schumacher J."/>
            <person name="Segurens B."/>
            <person name="Sexton A."/>
            <person name="Silva E."/>
            <person name="Sirven C."/>
            <person name="Soanes D.M."/>
            <person name="Talbot N.J."/>
            <person name="Templeton M."/>
            <person name="Yandava C."/>
            <person name="Yarden O."/>
            <person name="Zeng Q."/>
            <person name="Rollins J.A."/>
            <person name="Lebrun M.H."/>
            <person name="Dickman M."/>
        </authorList>
    </citation>
    <scope>NUCLEOTIDE SEQUENCE [LARGE SCALE GENOMIC DNA]</scope>
    <source>
        <strain evidence="2">T4</strain>
    </source>
</reference>
<proteinExistence type="predicted"/>
<gene>
    <name evidence="1" type="ORF">BofuT4_uP100660.1</name>
</gene>
<dbReference type="InParanoid" id="G2YBS1"/>
<dbReference type="Proteomes" id="UP000008177">
    <property type="component" value="Unplaced contigs"/>
</dbReference>
<organism evidence="1 2">
    <name type="scientific">Botryotinia fuckeliana (strain T4)</name>
    <name type="common">Noble rot fungus</name>
    <name type="synonym">Botrytis cinerea</name>
    <dbReference type="NCBI Taxonomy" id="999810"/>
    <lineage>
        <taxon>Eukaryota</taxon>
        <taxon>Fungi</taxon>
        <taxon>Dikarya</taxon>
        <taxon>Ascomycota</taxon>
        <taxon>Pezizomycotina</taxon>
        <taxon>Leotiomycetes</taxon>
        <taxon>Helotiales</taxon>
        <taxon>Sclerotiniaceae</taxon>
        <taxon>Botrytis</taxon>
    </lineage>
</organism>
<dbReference type="HOGENOM" id="CLU_2757502_0_0_1"/>